<dbReference type="InterPro" id="IPR052892">
    <property type="entry name" value="NA-targeting_endonuclease"/>
</dbReference>
<dbReference type="PANTHER" id="PTHR33877">
    <property type="entry name" value="SLL1193 PROTEIN"/>
    <property type="match status" value="1"/>
</dbReference>
<dbReference type="CDD" id="cd00085">
    <property type="entry name" value="HNHc"/>
    <property type="match status" value="1"/>
</dbReference>
<dbReference type="PANTHER" id="PTHR33877:SF1">
    <property type="entry name" value="TYPE IV METHYL-DIRECTED RESTRICTION ENZYME ECOKMCRA"/>
    <property type="match status" value="1"/>
</dbReference>
<protein>
    <submittedName>
        <fullName evidence="2">HNH endonuclease</fullName>
    </submittedName>
</protein>
<dbReference type="InterPro" id="IPR003615">
    <property type="entry name" value="HNH_nuc"/>
</dbReference>
<feature type="domain" description="HNH nuclease" evidence="1">
    <location>
        <begin position="36"/>
        <end position="87"/>
    </location>
</feature>
<dbReference type="SMART" id="SM00507">
    <property type="entry name" value="HNHc"/>
    <property type="match status" value="1"/>
</dbReference>
<reference evidence="2 3" key="1">
    <citation type="submission" date="2017-01" db="EMBL/GenBank/DDBJ databases">
        <authorList>
            <person name="Mah S.A."/>
            <person name="Swanson W.J."/>
            <person name="Moy G.W."/>
            <person name="Vacquier V.D."/>
        </authorList>
    </citation>
    <scope>NUCLEOTIDE SEQUENCE [LARGE SCALE GENOMIC DNA]</scope>
    <source>
        <strain evidence="2 3">CPCC 203464</strain>
    </source>
</reference>
<sequence>MARNPAISYLDLFVLYRSTTPKERSTVRRNVERDRMMRKKLRVQHRRCFFCSTSISIRDHLDHLVPVYYGGQNRTSNLVASCVDCNLLKGTSQLVITNPDTIKFYEDLRREHRRWIVDCRKNPQAGIRKSRAV</sequence>
<organism evidence="2 3">
    <name type="scientific">Williamsia sterculiae</name>
    <dbReference type="NCBI Taxonomy" id="1344003"/>
    <lineage>
        <taxon>Bacteria</taxon>
        <taxon>Bacillati</taxon>
        <taxon>Actinomycetota</taxon>
        <taxon>Actinomycetes</taxon>
        <taxon>Mycobacteriales</taxon>
        <taxon>Nocardiaceae</taxon>
        <taxon>Williamsia</taxon>
    </lineage>
</organism>
<evidence type="ECO:0000313" key="2">
    <source>
        <dbReference type="EMBL" id="SIS11940.1"/>
    </source>
</evidence>
<dbReference type="Gene3D" id="1.10.30.50">
    <property type="match status" value="1"/>
</dbReference>
<evidence type="ECO:0000313" key="3">
    <source>
        <dbReference type="Proteomes" id="UP000186218"/>
    </source>
</evidence>
<name>A0A1N7GHC0_9NOCA</name>
<dbReference type="GO" id="GO:0004519">
    <property type="term" value="F:endonuclease activity"/>
    <property type="evidence" value="ECO:0007669"/>
    <property type="project" value="UniProtKB-KW"/>
</dbReference>
<keyword evidence="2" id="KW-0378">Hydrolase</keyword>
<keyword evidence="2" id="KW-0255">Endonuclease</keyword>
<accession>A0A1N7GHC0</accession>
<dbReference type="OrthoDB" id="5244068at2"/>
<keyword evidence="3" id="KW-1185">Reference proteome</keyword>
<dbReference type="InterPro" id="IPR002711">
    <property type="entry name" value="HNH"/>
</dbReference>
<dbReference type="RefSeq" id="WP_076480504.1">
    <property type="nucleotide sequence ID" value="NZ_FTNT01000008.1"/>
</dbReference>
<evidence type="ECO:0000259" key="1">
    <source>
        <dbReference type="SMART" id="SM00507"/>
    </source>
</evidence>
<dbReference type="Pfam" id="PF01844">
    <property type="entry name" value="HNH"/>
    <property type="match status" value="1"/>
</dbReference>
<proteinExistence type="predicted"/>
<dbReference type="GO" id="GO:0003676">
    <property type="term" value="F:nucleic acid binding"/>
    <property type="evidence" value="ECO:0007669"/>
    <property type="project" value="InterPro"/>
</dbReference>
<gene>
    <name evidence="2" type="ORF">SAMN05445060_2784</name>
</gene>
<dbReference type="Proteomes" id="UP000186218">
    <property type="component" value="Unassembled WGS sequence"/>
</dbReference>
<dbReference type="STRING" id="1344003.SAMN05445060_2784"/>
<dbReference type="AlphaFoldDB" id="A0A1N7GHC0"/>
<dbReference type="GO" id="GO:0008270">
    <property type="term" value="F:zinc ion binding"/>
    <property type="evidence" value="ECO:0007669"/>
    <property type="project" value="InterPro"/>
</dbReference>
<keyword evidence="2" id="KW-0540">Nuclease</keyword>
<dbReference type="EMBL" id="FTNT01000008">
    <property type="protein sequence ID" value="SIS11940.1"/>
    <property type="molecule type" value="Genomic_DNA"/>
</dbReference>